<name>A0A0E9V1E6_ANGAN</name>
<evidence type="ECO:0000313" key="1">
    <source>
        <dbReference type="EMBL" id="JAH71078.1"/>
    </source>
</evidence>
<dbReference type="EMBL" id="GBXM01037499">
    <property type="protein sequence ID" value="JAH71078.1"/>
    <property type="molecule type" value="Transcribed_RNA"/>
</dbReference>
<reference evidence="1" key="2">
    <citation type="journal article" date="2015" name="Fish Shellfish Immunol.">
        <title>Early steps in the European eel (Anguilla anguilla)-Vibrio vulnificus interaction in the gills: Role of the RtxA13 toxin.</title>
        <authorList>
            <person name="Callol A."/>
            <person name="Pajuelo D."/>
            <person name="Ebbesson L."/>
            <person name="Teles M."/>
            <person name="MacKenzie S."/>
            <person name="Amaro C."/>
        </authorList>
    </citation>
    <scope>NUCLEOTIDE SEQUENCE</scope>
</reference>
<sequence length="25" mass="3004">MNQSTLWDYVRRGKPNRSSHNISWA</sequence>
<accession>A0A0E9V1E6</accession>
<protein>
    <submittedName>
        <fullName evidence="1">Uncharacterized protein</fullName>
    </submittedName>
</protein>
<organism evidence="1">
    <name type="scientific">Anguilla anguilla</name>
    <name type="common">European freshwater eel</name>
    <name type="synonym">Muraena anguilla</name>
    <dbReference type="NCBI Taxonomy" id="7936"/>
    <lineage>
        <taxon>Eukaryota</taxon>
        <taxon>Metazoa</taxon>
        <taxon>Chordata</taxon>
        <taxon>Craniata</taxon>
        <taxon>Vertebrata</taxon>
        <taxon>Euteleostomi</taxon>
        <taxon>Actinopterygii</taxon>
        <taxon>Neopterygii</taxon>
        <taxon>Teleostei</taxon>
        <taxon>Anguilliformes</taxon>
        <taxon>Anguillidae</taxon>
        <taxon>Anguilla</taxon>
    </lineage>
</organism>
<dbReference type="AlphaFoldDB" id="A0A0E9V1E6"/>
<proteinExistence type="predicted"/>
<reference evidence="1" key="1">
    <citation type="submission" date="2014-11" db="EMBL/GenBank/DDBJ databases">
        <authorList>
            <person name="Amaro Gonzalez C."/>
        </authorList>
    </citation>
    <scope>NUCLEOTIDE SEQUENCE</scope>
</reference>